<keyword evidence="4" id="KW-1185">Reference proteome</keyword>
<dbReference type="CDD" id="cd02549">
    <property type="entry name" value="Peptidase_C39A"/>
    <property type="match status" value="1"/>
</dbReference>
<dbReference type="Pfam" id="PF03412">
    <property type="entry name" value="Peptidase_C39"/>
    <property type="match status" value="1"/>
</dbReference>
<accession>S0FZY5</accession>
<dbReference type="RefSeq" id="WP_006968449.1">
    <property type="nucleotide sequence ID" value="NZ_APJX01000014.1"/>
</dbReference>
<protein>
    <submittedName>
        <fullName evidence="3">ABC-type bacteriocin/lantibiotic exporters-like protein</fullName>
    </submittedName>
</protein>
<organism evidence="3 4">
    <name type="scientific">Desulfotignum phosphitoxidans DSM 13687</name>
    <dbReference type="NCBI Taxonomy" id="1286635"/>
    <lineage>
        <taxon>Bacteria</taxon>
        <taxon>Pseudomonadati</taxon>
        <taxon>Thermodesulfobacteriota</taxon>
        <taxon>Desulfobacteria</taxon>
        <taxon>Desulfobacterales</taxon>
        <taxon>Desulfobacteraceae</taxon>
        <taxon>Desulfotignum</taxon>
    </lineage>
</organism>
<dbReference type="OrthoDB" id="9814129at2"/>
<sequence length="338" mass="36538">MIRTCYFLAVLVLIFGTGCAGRNDVRLVWPAQGVELTATPFFAQEKYQCGPAALAMLLGASGVAVHPEDLVPAVYLPKRQGSLQMELAAACRQWGRIAYPISAGLTGLTAEIQSGHPVLVLQNLGFERWPIYHYAVVIGVLPPDRVVLRSGTKERVEMSAADFNRTWQRAGSWGLIALSPGDLPQTVDPLAYMTAVAAFESAGNENAVAATAAYRAAQAAWPDNSMVLFAWANNHLELNRPARAESLYRTLLAADPDHVAAANNLAEALVLQGDLAQALAVIQTAVHIAEQTRSPLLETIKHTRQEIAQALPEKTAEPSNGLKDFQKREESATFSQSE</sequence>
<dbReference type="Gene3D" id="1.25.40.10">
    <property type="entry name" value="Tetratricopeptide repeat domain"/>
    <property type="match status" value="1"/>
</dbReference>
<feature type="region of interest" description="Disordered" evidence="1">
    <location>
        <begin position="310"/>
        <end position="338"/>
    </location>
</feature>
<dbReference type="InterPro" id="IPR005074">
    <property type="entry name" value="Peptidase_C39"/>
</dbReference>
<feature type="domain" description="Peptidase C39" evidence="2">
    <location>
        <begin position="44"/>
        <end position="169"/>
    </location>
</feature>
<proteinExistence type="predicted"/>
<evidence type="ECO:0000256" key="1">
    <source>
        <dbReference type="SAM" id="MobiDB-lite"/>
    </source>
</evidence>
<dbReference type="Gene3D" id="3.90.70.10">
    <property type="entry name" value="Cysteine proteinases"/>
    <property type="match status" value="1"/>
</dbReference>
<evidence type="ECO:0000313" key="3">
    <source>
        <dbReference type="EMBL" id="EMS77552.1"/>
    </source>
</evidence>
<dbReference type="PATRIC" id="fig|1286635.3.peg.4476"/>
<dbReference type="Pfam" id="PF13432">
    <property type="entry name" value="TPR_16"/>
    <property type="match status" value="1"/>
</dbReference>
<dbReference type="InterPro" id="IPR019734">
    <property type="entry name" value="TPR_rpt"/>
</dbReference>
<gene>
    <name evidence="3" type="ORF">Dpo_14c00360</name>
</gene>
<comment type="caution">
    <text evidence="3">The sequence shown here is derived from an EMBL/GenBank/DDBJ whole genome shotgun (WGS) entry which is preliminary data.</text>
</comment>
<dbReference type="SUPFAM" id="SSF48452">
    <property type="entry name" value="TPR-like"/>
    <property type="match status" value="1"/>
</dbReference>
<evidence type="ECO:0000313" key="4">
    <source>
        <dbReference type="Proteomes" id="UP000014216"/>
    </source>
</evidence>
<dbReference type="InterPro" id="IPR011990">
    <property type="entry name" value="TPR-like_helical_dom_sf"/>
</dbReference>
<dbReference type="NCBIfam" id="NF033920">
    <property type="entry name" value="C39_PA2778_fam"/>
    <property type="match status" value="1"/>
</dbReference>
<evidence type="ECO:0000259" key="2">
    <source>
        <dbReference type="Pfam" id="PF03412"/>
    </source>
</evidence>
<dbReference type="EMBL" id="APJX01000014">
    <property type="protein sequence ID" value="EMS77552.1"/>
    <property type="molecule type" value="Genomic_DNA"/>
</dbReference>
<dbReference type="InterPro" id="IPR039563">
    <property type="entry name" value="Peptidase_C39_single_dom"/>
</dbReference>
<dbReference type="PROSITE" id="PS51257">
    <property type="entry name" value="PROKAR_LIPOPROTEIN"/>
    <property type="match status" value="1"/>
</dbReference>
<dbReference type="AlphaFoldDB" id="S0FZY5"/>
<dbReference type="SMART" id="SM00028">
    <property type="entry name" value="TPR"/>
    <property type="match status" value="2"/>
</dbReference>
<dbReference type="Proteomes" id="UP000014216">
    <property type="component" value="Unassembled WGS sequence"/>
</dbReference>
<reference evidence="3 4" key="1">
    <citation type="journal article" date="2013" name="Genome Announc.">
        <title>Draft Genome Sequence of Desulfotignum phosphitoxidans DSM 13687 Strain FiPS-3.</title>
        <authorList>
            <person name="Poehlein A."/>
            <person name="Daniel R."/>
            <person name="Simeonova D.D."/>
        </authorList>
    </citation>
    <scope>NUCLEOTIDE SEQUENCE [LARGE SCALE GENOMIC DNA]</scope>
    <source>
        <strain evidence="3 4">DSM 13687</strain>
    </source>
</reference>
<name>S0FZY5_9BACT</name>